<accession>A0A7C8GRN2</accession>
<evidence type="ECO:0000313" key="6">
    <source>
        <dbReference type="EMBL" id="KAB8128066.1"/>
    </source>
</evidence>
<dbReference type="AlphaFoldDB" id="A0A7C8GRN2"/>
<evidence type="ECO:0000256" key="1">
    <source>
        <dbReference type="ARBA" id="ARBA00004834"/>
    </source>
</evidence>
<gene>
    <name evidence="6" type="ORF">F9U64_16740</name>
</gene>
<dbReference type="Gene3D" id="2.115.10.20">
    <property type="entry name" value="Glycosyl hydrolase domain, family 43"/>
    <property type="match status" value="1"/>
</dbReference>
<name>A0A7C8GRN2_9BACI</name>
<protein>
    <submittedName>
        <fullName evidence="6">Family 43 glycosylhydrolase</fullName>
    </submittedName>
</protein>
<proteinExistence type="inferred from homology"/>
<evidence type="ECO:0000256" key="4">
    <source>
        <dbReference type="ARBA" id="ARBA00023295"/>
    </source>
</evidence>
<keyword evidence="4 5" id="KW-0326">Glycosidase</keyword>
<comment type="pathway">
    <text evidence="1">Glycan metabolism; L-arabinan degradation.</text>
</comment>
<comment type="caution">
    <text evidence="6">The sequence shown here is derived from an EMBL/GenBank/DDBJ whole genome shotgun (WGS) entry which is preliminary data.</text>
</comment>
<sequence>MQKGMKTMSYLLVHFIGEEQNGEQVYFSVSQDGLHFHDLNKGLPVLKSDIGEEGVRDPFLIRDTKRGKFYIIATDLRIEKGLGWKHAQEKGSREIIIWESIDLVNWEGPRAVTVGVPQAGNVWAPEAIYDEEKEAFLVFWASKVDGKHRMYASYTDDFKVFEEPFVYMEKDRDVIDSTVVYEDGYYYRFTKDETTSRILMERSKSLTGKYEEIQSLVLEELPGVEGPEIYLLPDGKTWCLIVDRFAEGKGYMILQSKQLSGGDFTALAEEAYNFGHLRKRHGGVLPITNDEYQRLVRFFDQLNPVLP</sequence>
<organism evidence="6 7">
    <name type="scientific">Gracilibacillus oryzae</name>
    <dbReference type="NCBI Taxonomy" id="1672701"/>
    <lineage>
        <taxon>Bacteria</taxon>
        <taxon>Bacillati</taxon>
        <taxon>Bacillota</taxon>
        <taxon>Bacilli</taxon>
        <taxon>Bacillales</taxon>
        <taxon>Bacillaceae</taxon>
        <taxon>Gracilibacillus</taxon>
    </lineage>
</organism>
<dbReference type="OrthoDB" id="9758923at2"/>
<dbReference type="SUPFAM" id="SSF75005">
    <property type="entry name" value="Arabinanase/levansucrase/invertase"/>
    <property type="match status" value="1"/>
</dbReference>
<dbReference type="InterPro" id="IPR006710">
    <property type="entry name" value="Glyco_hydro_43"/>
</dbReference>
<dbReference type="Proteomes" id="UP000480246">
    <property type="component" value="Unassembled WGS sequence"/>
</dbReference>
<dbReference type="PANTHER" id="PTHR43301">
    <property type="entry name" value="ARABINAN ENDO-1,5-ALPHA-L-ARABINOSIDASE"/>
    <property type="match status" value="1"/>
</dbReference>
<evidence type="ECO:0000256" key="5">
    <source>
        <dbReference type="RuleBase" id="RU361187"/>
    </source>
</evidence>
<dbReference type="GO" id="GO:0005975">
    <property type="term" value="P:carbohydrate metabolic process"/>
    <property type="evidence" value="ECO:0007669"/>
    <property type="project" value="InterPro"/>
</dbReference>
<keyword evidence="7" id="KW-1185">Reference proteome</keyword>
<evidence type="ECO:0000256" key="2">
    <source>
        <dbReference type="ARBA" id="ARBA00009865"/>
    </source>
</evidence>
<evidence type="ECO:0000313" key="7">
    <source>
        <dbReference type="Proteomes" id="UP000480246"/>
    </source>
</evidence>
<dbReference type="EMBL" id="WEID01000085">
    <property type="protein sequence ID" value="KAB8128066.1"/>
    <property type="molecule type" value="Genomic_DNA"/>
</dbReference>
<dbReference type="InterPro" id="IPR023296">
    <property type="entry name" value="Glyco_hydro_beta-prop_sf"/>
</dbReference>
<dbReference type="Pfam" id="PF04616">
    <property type="entry name" value="Glyco_hydro_43"/>
    <property type="match status" value="1"/>
</dbReference>
<dbReference type="GO" id="GO:0004553">
    <property type="term" value="F:hydrolase activity, hydrolyzing O-glycosyl compounds"/>
    <property type="evidence" value="ECO:0007669"/>
    <property type="project" value="InterPro"/>
</dbReference>
<dbReference type="InterPro" id="IPR050727">
    <property type="entry name" value="GH43_arabinanases"/>
</dbReference>
<dbReference type="PANTHER" id="PTHR43301:SF3">
    <property type="entry name" value="ARABINAN ENDO-1,5-ALPHA-L-ARABINOSIDASE A-RELATED"/>
    <property type="match status" value="1"/>
</dbReference>
<evidence type="ECO:0000256" key="3">
    <source>
        <dbReference type="ARBA" id="ARBA00022801"/>
    </source>
</evidence>
<keyword evidence="3 5" id="KW-0378">Hydrolase</keyword>
<comment type="similarity">
    <text evidence="2 5">Belongs to the glycosyl hydrolase 43 family.</text>
</comment>
<dbReference type="CDD" id="cd08983">
    <property type="entry name" value="GH43_Bt3655-like"/>
    <property type="match status" value="1"/>
</dbReference>
<reference evidence="6 7" key="1">
    <citation type="submission" date="2019-10" db="EMBL/GenBank/DDBJ databases">
        <title>Gracilibacillus sp. nov. isolated from rice seeds.</title>
        <authorList>
            <person name="He S."/>
        </authorList>
    </citation>
    <scope>NUCLEOTIDE SEQUENCE [LARGE SCALE GENOMIC DNA]</scope>
    <source>
        <strain evidence="6 7">TD8</strain>
    </source>
</reference>